<gene>
    <name evidence="9" type="ORF">KUCA_T00000134001</name>
</gene>
<reference evidence="9" key="2">
    <citation type="submission" date="2014-02" db="EMBL/GenBank/DDBJ databases">
        <title>Complete DNA sequence of /Kuraishia capsulata/ illustrates novel genomic features among budding yeasts (/Saccharomycotina/).</title>
        <authorList>
            <person name="Morales L."/>
            <person name="Noel B."/>
            <person name="Porcel B."/>
            <person name="Marcet-Houben M."/>
            <person name="Hullo M-F."/>
            <person name="Sacerdot C."/>
            <person name="Tekaia F."/>
            <person name="Leh-Louis V."/>
            <person name="Despons L."/>
            <person name="Khanna V."/>
            <person name="Aury J-M."/>
            <person name="Barbe V."/>
            <person name="Couloux A."/>
            <person name="Labadie K."/>
            <person name="Pelletier E."/>
            <person name="Souciet J-L."/>
            <person name="Boekhout T."/>
            <person name="Gabaldon T."/>
            <person name="Wincker P."/>
            <person name="Dujon B."/>
        </authorList>
    </citation>
    <scope>NUCLEOTIDE SEQUENCE</scope>
    <source>
        <strain evidence="9">CBS 1993</strain>
    </source>
</reference>
<keyword evidence="5 7" id="KW-0472">Membrane</keyword>
<dbReference type="GO" id="GO:0015171">
    <property type="term" value="F:amino acid transmembrane transporter activity"/>
    <property type="evidence" value="ECO:0007669"/>
    <property type="project" value="TreeGrafter"/>
</dbReference>
<evidence type="ECO:0000256" key="4">
    <source>
        <dbReference type="ARBA" id="ARBA00022989"/>
    </source>
</evidence>
<proteinExistence type="inferred from homology"/>
<evidence type="ECO:0000313" key="10">
    <source>
        <dbReference type="Proteomes" id="UP000019384"/>
    </source>
</evidence>
<feature type="transmembrane region" description="Helical" evidence="7">
    <location>
        <begin position="641"/>
        <end position="661"/>
    </location>
</feature>
<feature type="transmembrane region" description="Helical" evidence="7">
    <location>
        <begin position="299"/>
        <end position="322"/>
    </location>
</feature>
<evidence type="ECO:0000256" key="3">
    <source>
        <dbReference type="ARBA" id="ARBA00022692"/>
    </source>
</evidence>
<feature type="transmembrane region" description="Helical" evidence="7">
    <location>
        <begin position="718"/>
        <end position="738"/>
    </location>
</feature>
<reference evidence="9" key="1">
    <citation type="submission" date="2013-12" db="EMBL/GenBank/DDBJ databases">
        <authorList>
            <person name="Genoscope - CEA"/>
        </authorList>
    </citation>
    <scope>NUCLEOTIDE SEQUENCE</scope>
    <source>
        <strain evidence="9">CBS 1993</strain>
    </source>
</reference>
<feature type="transmembrane region" description="Helical" evidence="7">
    <location>
        <begin position="334"/>
        <end position="352"/>
    </location>
</feature>
<evidence type="ECO:0000256" key="2">
    <source>
        <dbReference type="ARBA" id="ARBA00006983"/>
    </source>
</evidence>
<sequence>MSSIPDTDNGGDLFPPIARYRHLNPSDVSNGNGSLTEIDSVSDSEKFSEEISITTQYMGHFIREFANRDVLLEELEHPKDRYFFTKLYGRSVDAQKASTDFELYDEETKLENTLRAKSRRILDSQEPTNITYHLGDLNALEDYVSPHLITTNGDQQPQRSHFSWFSHFKRRRPNLVKDESSAAFTIPHSSQTNFLDELRPPHPHETSTQNTLQRKLSPRHVNSIALGATYAIGAFLNSGKALSIAGPLGCLLGFAISGSIVIATMLSFSEMVTLIPVADGISGICSRYIGDIWGFSIGVCYYISFALCVPAEIIAGSILLSYYPWLKIPDESTAGWITLLLVLCLGINLLDVRVYGEYEFWGNLIKNLFILTMFIIFIVVNRGGFGNETLGFRYWTPSASYSEIGITFGLFRPTFDLSDDGTGALGGIGGATGRFLSVVVAVLISVYAFMGTEAPCVAAGEVMNPRKNLPKSTRAVFWKITILYLVTVVLLGVNVYSGDPRLLRYWSGTSALEDGISKNQLQILNALDRGAVCNDSRLSWGGFSNGNQSPWVVAVQSAGACSLAGAINGFIVYFVVSSGGSQLYIGSRTLYALAIQGKAPKIFTRCNQYGTPYAAVIFTGAFGALSYMGVNENSATVFQNLVNIVSTAGLLAYAGVCASFIRFQQGLKLRNDIISRDDPAYPYRSPLQPYLAYYGLFGCTVLILLMGFVVFLDGFWSTLVFCTSYGGIVIFLLCWIGFKIVKGGKTQSIEKLDLDSGRREMDRVVWNFKTGFLERLPGWL</sequence>
<dbReference type="Proteomes" id="UP000019384">
    <property type="component" value="Unassembled WGS sequence"/>
</dbReference>
<dbReference type="PANTHER" id="PTHR43341">
    <property type="entry name" value="AMINO ACID PERMEASE"/>
    <property type="match status" value="1"/>
</dbReference>
<keyword evidence="10" id="KW-1185">Reference proteome</keyword>
<feature type="transmembrane region" description="Helical" evidence="7">
    <location>
        <begin position="364"/>
        <end position="385"/>
    </location>
</feature>
<keyword evidence="3 7" id="KW-0812">Transmembrane</keyword>
<dbReference type="Pfam" id="PF00324">
    <property type="entry name" value="AA_permease"/>
    <property type="match status" value="1"/>
</dbReference>
<dbReference type="AlphaFoldDB" id="W6MF30"/>
<dbReference type="InterPro" id="IPR050524">
    <property type="entry name" value="APC_YAT"/>
</dbReference>
<dbReference type="GO" id="GO:0016020">
    <property type="term" value="C:membrane"/>
    <property type="evidence" value="ECO:0007669"/>
    <property type="project" value="UniProtKB-SubCell"/>
</dbReference>
<keyword evidence="4 7" id="KW-1133">Transmembrane helix</keyword>
<protein>
    <recommendedName>
        <fullName evidence="8">Amino acid permease/ SLC12A domain-containing protein</fullName>
    </recommendedName>
</protein>
<evidence type="ECO:0000256" key="1">
    <source>
        <dbReference type="ARBA" id="ARBA00004141"/>
    </source>
</evidence>
<dbReference type="InterPro" id="IPR004841">
    <property type="entry name" value="AA-permease/SLC12A_dom"/>
</dbReference>
<evidence type="ECO:0000256" key="5">
    <source>
        <dbReference type="ARBA" id="ARBA00023136"/>
    </source>
</evidence>
<feature type="transmembrane region" description="Helical" evidence="7">
    <location>
        <begin position="551"/>
        <end position="576"/>
    </location>
</feature>
<evidence type="ECO:0000256" key="7">
    <source>
        <dbReference type="SAM" id="Phobius"/>
    </source>
</evidence>
<organism evidence="9 10">
    <name type="scientific">Kuraishia capsulata CBS 1993</name>
    <dbReference type="NCBI Taxonomy" id="1382522"/>
    <lineage>
        <taxon>Eukaryota</taxon>
        <taxon>Fungi</taxon>
        <taxon>Dikarya</taxon>
        <taxon>Ascomycota</taxon>
        <taxon>Saccharomycotina</taxon>
        <taxon>Pichiomycetes</taxon>
        <taxon>Pichiales</taxon>
        <taxon>Pichiaceae</taxon>
        <taxon>Kuraishia</taxon>
    </lineage>
</organism>
<dbReference type="Gene3D" id="1.20.1740.10">
    <property type="entry name" value="Amino acid/polyamine transporter I"/>
    <property type="match status" value="1"/>
</dbReference>
<dbReference type="HOGENOM" id="CLU_007946_8_6_1"/>
<evidence type="ECO:0000313" key="9">
    <source>
        <dbReference type="EMBL" id="CDK24174.1"/>
    </source>
</evidence>
<dbReference type="STRING" id="1382522.W6MF30"/>
<accession>W6MF30</accession>
<dbReference type="GeneID" id="34517579"/>
<feature type="region of interest" description="Disordered" evidence="6">
    <location>
        <begin position="194"/>
        <end position="214"/>
    </location>
</feature>
<comment type="similarity">
    <text evidence="2">Belongs to the amino acid-polyamine-organocation (APC) superfamily. YAT (TC 2.A.3.10) family.</text>
</comment>
<feature type="transmembrane region" description="Helical" evidence="7">
    <location>
        <begin position="691"/>
        <end position="712"/>
    </location>
</feature>
<feature type="transmembrane region" description="Helical" evidence="7">
    <location>
        <begin position="244"/>
        <end position="266"/>
    </location>
</feature>
<name>W6MF30_9ASCO</name>
<comment type="subcellular location">
    <subcellularLocation>
        <location evidence="1">Membrane</location>
        <topology evidence="1">Multi-pass membrane protein</topology>
    </subcellularLocation>
</comment>
<dbReference type="EMBL" id="HG793125">
    <property type="protein sequence ID" value="CDK24174.1"/>
    <property type="molecule type" value="Genomic_DNA"/>
</dbReference>
<dbReference type="RefSeq" id="XP_022456191.1">
    <property type="nucleotide sequence ID" value="XM_022604643.1"/>
</dbReference>
<feature type="transmembrane region" description="Helical" evidence="7">
    <location>
        <begin position="435"/>
        <end position="456"/>
    </location>
</feature>
<dbReference type="OrthoDB" id="3900342at2759"/>
<dbReference type="PANTHER" id="PTHR43341:SF46">
    <property type="entry name" value="SPS-SENSOR COMPONENT SSY1"/>
    <property type="match status" value="1"/>
</dbReference>
<evidence type="ECO:0000259" key="8">
    <source>
        <dbReference type="Pfam" id="PF00324"/>
    </source>
</evidence>
<feature type="domain" description="Amino acid permease/ SLC12A" evidence="8">
    <location>
        <begin position="220"/>
        <end position="742"/>
    </location>
</feature>
<feature type="transmembrane region" description="Helical" evidence="7">
    <location>
        <begin position="476"/>
        <end position="496"/>
    </location>
</feature>
<feature type="transmembrane region" description="Helical" evidence="7">
    <location>
        <begin position="610"/>
        <end position="629"/>
    </location>
</feature>
<evidence type="ECO:0000256" key="6">
    <source>
        <dbReference type="SAM" id="MobiDB-lite"/>
    </source>
</evidence>
<feature type="compositionally biased region" description="Basic and acidic residues" evidence="6">
    <location>
        <begin position="196"/>
        <end position="205"/>
    </location>
</feature>